<proteinExistence type="predicted"/>
<evidence type="ECO:0000256" key="1">
    <source>
        <dbReference type="SAM" id="MobiDB-lite"/>
    </source>
</evidence>
<sequence>MTAPTHARPLAQQLARQDEPADPAELPTGAGFVLYVGVDASFGHGPQALAALVEAAETLQELARDLLPQADTHTTLALTPPAAG</sequence>
<protein>
    <submittedName>
        <fullName evidence="2">Uncharacterized protein</fullName>
    </submittedName>
</protein>
<dbReference type="AlphaFoldDB" id="A0A8A4ZBM4"/>
<accession>A0A8A4ZBM4</accession>
<name>A0A8A4ZBM4_9MICO</name>
<reference evidence="2" key="1">
    <citation type="submission" date="2021-03" db="EMBL/GenBank/DDBJ databases">
        <title>Pengzhenrongella sicca gen. nov., sp. nov., a new member of suborder Micrococcineae isolated from High-Arctic tundra soil.</title>
        <authorList>
            <person name="Peng F."/>
        </authorList>
    </citation>
    <scope>NUCLEOTIDE SEQUENCE</scope>
    <source>
        <strain evidence="2">LRZ-2</strain>
    </source>
</reference>
<feature type="region of interest" description="Disordered" evidence="1">
    <location>
        <begin position="1"/>
        <end position="25"/>
    </location>
</feature>
<keyword evidence="3" id="KW-1185">Reference proteome</keyword>
<evidence type="ECO:0000313" key="2">
    <source>
        <dbReference type="EMBL" id="QTE29312.1"/>
    </source>
</evidence>
<organism evidence="2 3">
    <name type="scientific">Pengzhenrongella sicca</name>
    <dbReference type="NCBI Taxonomy" id="2819238"/>
    <lineage>
        <taxon>Bacteria</taxon>
        <taxon>Bacillati</taxon>
        <taxon>Actinomycetota</taxon>
        <taxon>Actinomycetes</taxon>
        <taxon>Micrococcales</taxon>
        <taxon>Pengzhenrongella</taxon>
    </lineage>
</organism>
<gene>
    <name evidence="2" type="ORF">J4E96_18890</name>
</gene>
<dbReference type="KEGG" id="psic:J4E96_18890"/>
<evidence type="ECO:0000313" key="3">
    <source>
        <dbReference type="Proteomes" id="UP000663937"/>
    </source>
</evidence>
<dbReference type="Proteomes" id="UP000663937">
    <property type="component" value="Chromosome"/>
</dbReference>
<dbReference type="RefSeq" id="WP_227423585.1">
    <property type="nucleotide sequence ID" value="NZ_CP071868.1"/>
</dbReference>
<dbReference type="EMBL" id="CP071868">
    <property type="protein sequence ID" value="QTE29312.1"/>
    <property type="molecule type" value="Genomic_DNA"/>
</dbReference>